<reference evidence="2 3" key="1">
    <citation type="submission" date="2018-03" db="EMBL/GenBank/DDBJ databases">
        <title>Whole genome sequencing of Histamine producing bacteria.</title>
        <authorList>
            <person name="Butler K."/>
        </authorList>
    </citation>
    <scope>NUCLEOTIDE SEQUENCE [LARGE SCALE GENOMIC DNA]</scope>
    <source>
        <strain evidence="2 3">DSM 16190</strain>
    </source>
</reference>
<keyword evidence="1" id="KW-0472">Membrane</keyword>
<keyword evidence="1" id="KW-1133">Transmembrane helix</keyword>
<feature type="transmembrane region" description="Helical" evidence="1">
    <location>
        <begin position="6"/>
        <end position="28"/>
    </location>
</feature>
<keyword evidence="3" id="KW-1185">Reference proteome</keyword>
<sequence length="79" mass="9042">MDPSWLNALVALATFLSLLVSALIGYLFKLSKELSDYKTHVAQYYATKDEVKDLAERVERQIETGFSRMIEMLKQRDAA</sequence>
<accession>A0A2T3N0F8</accession>
<dbReference type="OrthoDB" id="5892503at2"/>
<proteinExistence type="predicted"/>
<organism evidence="2 3">
    <name type="scientific">Photobacterium lipolyticum</name>
    <dbReference type="NCBI Taxonomy" id="266810"/>
    <lineage>
        <taxon>Bacteria</taxon>
        <taxon>Pseudomonadati</taxon>
        <taxon>Pseudomonadota</taxon>
        <taxon>Gammaproteobacteria</taxon>
        <taxon>Vibrionales</taxon>
        <taxon>Vibrionaceae</taxon>
        <taxon>Photobacterium</taxon>
    </lineage>
</organism>
<dbReference type="RefSeq" id="WP_107282788.1">
    <property type="nucleotide sequence ID" value="NZ_PYMC01000004.1"/>
</dbReference>
<evidence type="ECO:0000313" key="2">
    <source>
        <dbReference type="EMBL" id="PSW05636.1"/>
    </source>
</evidence>
<dbReference type="AlphaFoldDB" id="A0A2T3N0F8"/>
<evidence type="ECO:0000313" key="3">
    <source>
        <dbReference type="Proteomes" id="UP000240904"/>
    </source>
</evidence>
<protein>
    <submittedName>
        <fullName evidence="2">Uncharacterized protein</fullName>
    </submittedName>
</protein>
<name>A0A2T3N0F8_9GAMM</name>
<evidence type="ECO:0000256" key="1">
    <source>
        <dbReference type="SAM" id="Phobius"/>
    </source>
</evidence>
<dbReference type="Proteomes" id="UP000240904">
    <property type="component" value="Unassembled WGS sequence"/>
</dbReference>
<keyword evidence="1" id="KW-0812">Transmembrane</keyword>
<gene>
    <name evidence="2" type="ORF">C9I89_07755</name>
</gene>
<comment type="caution">
    <text evidence="2">The sequence shown here is derived from an EMBL/GenBank/DDBJ whole genome shotgun (WGS) entry which is preliminary data.</text>
</comment>
<dbReference type="EMBL" id="PYMC01000004">
    <property type="protein sequence ID" value="PSW05636.1"/>
    <property type="molecule type" value="Genomic_DNA"/>
</dbReference>